<dbReference type="EMBL" id="ANIE01000003">
    <property type="protein sequence ID" value="KEF32665.1"/>
    <property type="molecule type" value="Genomic_DNA"/>
</dbReference>
<dbReference type="Proteomes" id="UP000035057">
    <property type="component" value="Unassembled WGS sequence"/>
</dbReference>
<evidence type="ECO:0000313" key="5">
    <source>
        <dbReference type="Proteomes" id="UP000035057"/>
    </source>
</evidence>
<dbReference type="PATRIC" id="fig|1137280.3.peg.1114"/>
<feature type="domain" description="Outer membrane protein beta-barrel" evidence="3">
    <location>
        <begin position="21"/>
        <end position="206"/>
    </location>
</feature>
<accession>A0A072NHS2</accession>
<feature type="signal peptide" evidence="2">
    <location>
        <begin position="1"/>
        <end position="30"/>
    </location>
</feature>
<dbReference type="InterPro" id="IPR027385">
    <property type="entry name" value="Beta-barrel_OMP"/>
</dbReference>
<feature type="chain" id="PRO_5001680721" description="Outer membrane protein beta-barrel domain-containing protein" evidence="2">
    <location>
        <begin position="31"/>
        <end position="206"/>
    </location>
</feature>
<keyword evidence="1 2" id="KW-0732">Signal</keyword>
<evidence type="ECO:0000259" key="3">
    <source>
        <dbReference type="Pfam" id="PF13505"/>
    </source>
</evidence>
<organism evidence="4 5">
    <name type="scientific">Marinobacter nitratireducens</name>
    <dbReference type="NCBI Taxonomy" id="1137280"/>
    <lineage>
        <taxon>Bacteria</taxon>
        <taxon>Pseudomonadati</taxon>
        <taxon>Pseudomonadota</taxon>
        <taxon>Gammaproteobacteria</taxon>
        <taxon>Pseudomonadales</taxon>
        <taxon>Marinobacteraceae</taxon>
        <taxon>Marinobacter</taxon>
    </lineage>
</organism>
<keyword evidence="5" id="KW-1185">Reference proteome</keyword>
<reference evidence="4 5" key="1">
    <citation type="submission" date="2012-12" db="EMBL/GenBank/DDBJ databases">
        <title>Genome assembly of Marinobacter sp. AK21.</title>
        <authorList>
            <person name="Khatri I."/>
            <person name="Kumar R."/>
            <person name="Vaidya B."/>
            <person name="Subramanian S."/>
            <person name="Pinnaka A."/>
        </authorList>
    </citation>
    <scope>NUCLEOTIDE SEQUENCE [LARGE SCALE GENOMIC DNA]</scope>
    <source>
        <strain evidence="4 5">AK21</strain>
    </source>
</reference>
<evidence type="ECO:0000256" key="1">
    <source>
        <dbReference type="ARBA" id="ARBA00022729"/>
    </source>
</evidence>
<proteinExistence type="predicted"/>
<evidence type="ECO:0000313" key="4">
    <source>
        <dbReference type="EMBL" id="KEF32665.1"/>
    </source>
</evidence>
<comment type="caution">
    <text evidence="4">The sequence shown here is derived from an EMBL/GenBank/DDBJ whole genome shotgun (WGS) entry which is preliminary data.</text>
</comment>
<evidence type="ECO:0000256" key="2">
    <source>
        <dbReference type="SAM" id="SignalP"/>
    </source>
</evidence>
<dbReference type="InterPro" id="IPR011250">
    <property type="entry name" value="OMP/PagP_B-barrel"/>
</dbReference>
<dbReference type="AlphaFoldDB" id="A0A072NHS2"/>
<protein>
    <recommendedName>
        <fullName evidence="3">Outer membrane protein beta-barrel domain-containing protein</fullName>
    </recommendedName>
</protein>
<dbReference type="OrthoDB" id="6362488at2"/>
<dbReference type="Pfam" id="PF13505">
    <property type="entry name" value="OMP_b-brl"/>
    <property type="match status" value="1"/>
</dbReference>
<name>A0A072NHS2_9GAMM</name>
<dbReference type="RefSeq" id="WP_036129423.1">
    <property type="nucleotide sequence ID" value="NZ_ANIE01000003.1"/>
</dbReference>
<gene>
    <name evidence="4" type="ORF">D777_01299</name>
</gene>
<sequence>MSYVVRKIRTAARSLPLFLIPLLAANDTLAEEKPRADKHYIGLMVTALNHRTIGEQTNEAAWGSAGTLIVGGHITDLFHAELRAGGGFKDAEVPESNLTLAVDYFASWYIGLHYPITDYSNIYGQFGFSFISGEATLENPGADANRQFQDLEGEFPDSGFSVSWVAGMDFEVMDDTFLVFEGGKLFKDTGSDVNTFQFSGGLRYEF</sequence>
<dbReference type="SUPFAM" id="SSF56925">
    <property type="entry name" value="OMPA-like"/>
    <property type="match status" value="1"/>
</dbReference>